<dbReference type="PANTHER" id="PTHR38462">
    <property type="entry name" value="EXONUCLEASE-LIKE PROTEIN"/>
    <property type="match status" value="1"/>
</dbReference>
<accession>A0A1H8SZZ9</accession>
<dbReference type="GO" id="GO:0003676">
    <property type="term" value="F:nucleic acid binding"/>
    <property type="evidence" value="ECO:0007669"/>
    <property type="project" value="InterPro"/>
</dbReference>
<evidence type="ECO:0000313" key="3">
    <source>
        <dbReference type="EMBL" id="SEO84125.1"/>
    </source>
</evidence>
<name>A0A1H8SZZ9_9GAMM</name>
<protein>
    <submittedName>
        <fullName evidence="3">Uncharacterized conserved protein YprB, contains RNaseH-like and TPR domains</fullName>
    </submittedName>
</protein>
<keyword evidence="4" id="KW-1185">Reference proteome</keyword>
<organism evidence="3 4">
    <name type="scientific">Aquisalimonas asiatica</name>
    <dbReference type="NCBI Taxonomy" id="406100"/>
    <lineage>
        <taxon>Bacteria</taxon>
        <taxon>Pseudomonadati</taxon>
        <taxon>Pseudomonadota</taxon>
        <taxon>Gammaproteobacteria</taxon>
        <taxon>Chromatiales</taxon>
        <taxon>Ectothiorhodospiraceae</taxon>
        <taxon>Aquisalimonas</taxon>
    </lineage>
</organism>
<evidence type="ECO:0000259" key="2">
    <source>
        <dbReference type="Pfam" id="PF13482"/>
    </source>
</evidence>
<evidence type="ECO:0000256" key="1">
    <source>
        <dbReference type="SAM" id="MobiDB-lite"/>
    </source>
</evidence>
<dbReference type="SUPFAM" id="SSF53098">
    <property type="entry name" value="Ribonuclease H-like"/>
    <property type="match status" value="1"/>
</dbReference>
<reference evidence="3 4" key="1">
    <citation type="submission" date="2016-10" db="EMBL/GenBank/DDBJ databases">
        <authorList>
            <person name="de Groot N.N."/>
        </authorList>
    </citation>
    <scope>NUCLEOTIDE SEQUENCE [LARGE SCALE GENOMIC DNA]</scope>
    <source>
        <strain evidence="3 4">CGMCC 1.6291</strain>
    </source>
</reference>
<dbReference type="Proteomes" id="UP000199657">
    <property type="component" value="Unassembled WGS sequence"/>
</dbReference>
<dbReference type="InterPro" id="IPR036397">
    <property type="entry name" value="RNaseH_sf"/>
</dbReference>
<dbReference type="RefSeq" id="WP_091642739.1">
    <property type="nucleotide sequence ID" value="NZ_FOEG01000003.1"/>
</dbReference>
<dbReference type="AlphaFoldDB" id="A0A1H8SZZ9"/>
<feature type="region of interest" description="Disordered" evidence="1">
    <location>
        <begin position="268"/>
        <end position="287"/>
    </location>
</feature>
<dbReference type="PANTHER" id="PTHR38462:SF1">
    <property type="entry name" value="YPRB RIBONUCLEASE H-LIKE DOMAIN-CONTAINING PROTEIN"/>
    <property type="match status" value="1"/>
</dbReference>
<dbReference type="SUPFAM" id="SSF52540">
    <property type="entry name" value="P-loop containing nucleoside triphosphate hydrolases"/>
    <property type="match status" value="1"/>
</dbReference>
<evidence type="ECO:0000313" key="4">
    <source>
        <dbReference type="Proteomes" id="UP000199657"/>
    </source>
</evidence>
<dbReference type="Pfam" id="PF13238">
    <property type="entry name" value="AAA_18"/>
    <property type="match status" value="1"/>
</dbReference>
<dbReference type="Pfam" id="PF13482">
    <property type="entry name" value="RNase_H_2"/>
    <property type="match status" value="1"/>
</dbReference>
<dbReference type="OrthoDB" id="2004167at2"/>
<proteinExistence type="predicted"/>
<sequence length="694" mass="78846">MLKSTFLHLPGIGSRTERRLWNEGIVTWDELEFALRRKDRLLPRSHRDQKLLLTELEATVLAWEKLDLEYFVDRLPRKEQFRIALSLPDRTGFLDIETTGLSPMYHLVTLVGLSQSGRFSYFLRGQEFSDLEETIAGTDCLITFNGTRFDLPFLRWHYPCLRLPPVHIDLMYLARSVGLRGGQKVMEKSIGFHRPQEIQGRGGAEAPALWYEYTYGDLEAGRLLVEYNKYDIKGMQYLLRYTLNNLLAEVPDNVIELPLSSSVLWGEGHARSEKPDNPIQTPQPYVGRRGPKARLEELILESESPLRVVGIDLSGSHNRPTGWSSIVNGVAETELLRTDEEILARTLAAKPGLVSIDSPLSLPAGRTHVGDDDPARNRAGIMRECERILKRRGVNVYPCLIQSMQQLTSRGMRLAQELRRQGVPVIESYPGAAQDIIGLPRKGDSLSMLKRGLREFGVEGDFLKRKVSHDEIDAITSALVGLFFWSGRFEALGNLEEDYLIVPDLRASPDKSPGKRVVGVSGSIAAGKTTVSRHLERREGFSYWRYSAVLSELLREQGVDVNRANLQEFGEYVNREMGQRWLCKQVARRFPKDLDVVVDGLRFPEDRAFFVECFGPNFLHLHVTAPEECRKRRYVEMGYTENDFNEAIQHNVEKKIEELASFADIKVTNIGNEEELFRGLSSRSLGVNRVVSCI</sequence>
<gene>
    <name evidence="3" type="ORF">SAMN04488052_103309</name>
</gene>
<dbReference type="InterPro" id="IPR027417">
    <property type="entry name" value="P-loop_NTPase"/>
</dbReference>
<dbReference type="EMBL" id="FOEG01000003">
    <property type="protein sequence ID" value="SEO84125.1"/>
    <property type="molecule type" value="Genomic_DNA"/>
</dbReference>
<dbReference type="STRING" id="406100.SAMN04488052_103309"/>
<dbReference type="Gene3D" id="3.40.50.300">
    <property type="entry name" value="P-loop containing nucleotide triphosphate hydrolases"/>
    <property type="match status" value="1"/>
</dbReference>
<dbReference type="InterPro" id="IPR038720">
    <property type="entry name" value="YprB_RNase_H-like_dom"/>
</dbReference>
<dbReference type="Gene3D" id="3.30.420.10">
    <property type="entry name" value="Ribonuclease H-like superfamily/Ribonuclease H"/>
    <property type="match status" value="1"/>
</dbReference>
<dbReference type="InterPro" id="IPR012337">
    <property type="entry name" value="RNaseH-like_sf"/>
</dbReference>
<feature type="domain" description="YprB ribonuclease H-like" evidence="2">
    <location>
        <begin position="93"/>
        <end position="240"/>
    </location>
</feature>